<protein>
    <submittedName>
        <fullName evidence="2">Uncharacterized protein</fullName>
    </submittedName>
</protein>
<dbReference type="AlphaFoldDB" id="A0A915JDZ4"/>
<dbReference type="Proteomes" id="UP000887565">
    <property type="component" value="Unplaced"/>
</dbReference>
<reference evidence="2" key="1">
    <citation type="submission" date="2022-11" db="UniProtKB">
        <authorList>
            <consortium name="WormBaseParasite"/>
        </authorList>
    </citation>
    <scope>IDENTIFICATION</scope>
</reference>
<evidence type="ECO:0000313" key="2">
    <source>
        <dbReference type="WBParaSite" id="nRc.2.0.1.t24706-RA"/>
    </source>
</evidence>
<keyword evidence="1" id="KW-1185">Reference proteome</keyword>
<organism evidence="1 2">
    <name type="scientific">Romanomermis culicivorax</name>
    <name type="common">Nematode worm</name>
    <dbReference type="NCBI Taxonomy" id="13658"/>
    <lineage>
        <taxon>Eukaryota</taxon>
        <taxon>Metazoa</taxon>
        <taxon>Ecdysozoa</taxon>
        <taxon>Nematoda</taxon>
        <taxon>Enoplea</taxon>
        <taxon>Dorylaimia</taxon>
        <taxon>Mermithida</taxon>
        <taxon>Mermithoidea</taxon>
        <taxon>Mermithidae</taxon>
        <taxon>Romanomermis</taxon>
    </lineage>
</organism>
<sequence>MALATTMNDLLKLILANINHIVHATPNTFRPKTATDEGKMNISNKTLMYIPEETTVDMESAMDVVPHTVDPAVYLIRPTMFRGPPLIATIATARYVPPIHILQQFDPVKSLGCRPQHIWFSSPAA</sequence>
<name>A0A915JDZ4_ROMCU</name>
<evidence type="ECO:0000313" key="1">
    <source>
        <dbReference type="Proteomes" id="UP000887565"/>
    </source>
</evidence>
<accession>A0A915JDZ4</accession>
<proteinExistence type="predicted"/>
<dbReference type="WBParaSite" id="nRc.2.0.1.t24706-RA">
    <property type="protein sequence ID" value="nRc.2.0.1.t24706-RA"/>
    <property type="gene ID" value="nRc.2.0.1.g24706"/>
</dbReference>